<reference evidence="3" key="1">
    <citation type="submission" date="2020-05" db="EMBL/GenBank/DDBJ databases">
        <authorList>
            <person name="Chiriac C."/>
            <person name="Salcher M."/>
            <person name="Ghai R."/>
            <person name="Kavagutti S V."/>
        </authorList>
    </citation>
    <scope>NUCLEOTIDE SEQUENCE</scope>
</reference>
<accession>A0A6J7XXP3</accession>
<feature type="domain" description="Methylene-tetrahydrofolate reductase C-terminal-like" evidence="2">
    <location>
        <begin position="2"/>
        <end position="41"/>
    </location>
</feature>
<evidence type="ECO:0000256" key="1">
    <source>
        <dbReference type="SAM" id="MobiDB-lite"/>
    </source>
</evidence>
<gene>
    <name evidence="3" type="ORF">UFOPK3554_00978</name>
</gene>
<dbReference type="Pfam" id="PF12225">
    <property type="entry name" value="DUF5981"/>
    <property type="match status" value="1"/>
</dbReference>
<evidence type="ECO:0000259" key="2">
    <source>
        <dbReference type="Pfam" id="PF12225"/>
    </source>
</evidence>
<feature type="region of interest" description="Disordered" evidence="1">
    <location>
        <begin position="73"/>
        <end position="93"/>
    </location>
</feature>
<protein>
    <submittedName>
        <fullName evidence="3">Unannotated protein</fullName>
    </submittedName>
</protein>
<dbReference type="AlphaFoldDB" id="A0A6J7XXP3"/>
<proteinExistence type="predicted"/>
<organism evidence="3">
    <name type="scientific">freshwater metagenome</name>
    <dbReference type="NCBI Taxonomy" id="449393"/>
    <lineage>
        <taxon>unclassified sequences</taxon>
        <taxon>metagenomes</taxon>
        <taxon>ecological metagenomes</taxon>
    </lineage>
</organism>
<evidence type="ECO:0000313" key="3">
    <source>
        <dbReference type="EMBL" id="CAB5240657.1"/>
    </source>
</evidence>
<sequence>MTCPKTLRNGPCGGVREDGHCEVKPEMQCVWVKAYDRTVSLPLPKVWKEHYNDLRPPVDMQLKDTSSWINLITKRDQQTPAGWAKRQEDQSGE</sequence>
<dbReference type="EMBL" id="CAFBSG010000014">
    <property type="protein sequence ID" value="CAB5240657.1"/>
    <property type="molecule type" value="Genomic_DNA"/>
</dbReference>
<name>A0A6J7XXP3_9ZZZZ</name>
<dbReference type="InterPro" id="IPR022026">
    <property type="entry name" value="DUF5981"/>
</dbReference>